<keyword evidence="2 5" id="KW-0547">Nucleotide-binding</keyword>
<dbReference type="GO" id="GO:0004674">
    <property type="term" value="F:protein serine/threonine kinase activity"/>
    <property type="evidence" value="ECO:0007669"/>
    <property type="project" value="UniProtKB-KW"/>
</dbReference>
<evidence type="ECO:0000256" key="5">
    <source>
        <dbReference type="PROSITE-ProRule" id="PRU10141"/>
    </source>
</evidence>
<evidence type="ECO:0000313" key="9">
    <source>
        <dbReference type="EMBL" id="AKF05202.1"/>
    </source>
</evidence>
<keyword evidence="1" id="KW-0808">Transferase</keyword>
<dbReference type="InterPro" id="IPR008271">
    <property type="entry name" value="Ser/Thr_kinase_AS"/>
</dbReference>
<evidence type="ECO:0000256" key="3">
    <source>
        <dbReference type="ARBA" id="ARBA00022777"/>
    </source>
</evidence>
<name>A0A0F6W1Y5_9BACT</name>
<dbReference type="Proteomes" id="UP000034883">
    <property type="component" value="Chromosome"/>
</dbReference>
<evidence type="ECO:0000313" key="10">
    <source>
        <dbReference type="Proteomes" id="UP000034883"/>
    </source>
</evidence>
<dbReference type="InterPro" id="IPR017441">
    <property type="entry name" value="Protein_kinase_ATP_BS"/>
</dbReference>
<dbReference type="AlphaFoldDB" id="A0A0F6W1Y5"/>
<dbReference type="STRING" id="927083.DB32_002351"/>
<feature type="domain" description="Protein kinase" evidence="8">
    <location>
        <begin position="71"/>
        <end position="345"/>
    </location>
</feature>
<evidence type="ECO:0000259" key="8">
    <source>
        <dbReference type="PROSITE" id="PS50011"/>
    </source>
</evidence>
<keyword evidence="6" id="KW-0175">Coiled coil</keyword>
<keyword evidence="7" id="KW-0812">Transmembrane</keyword>
<keyword evidence="7" id="KW-0472">Membrane</keyword>
<dbReference type="InterPro" id="IPR011009">
    <property type="entry name" value="Kinase-like_dom_sf"/>
</dbReference>
<feature type="transmembrane region" description="Helical" evidence="7">
    <location>
        <begin position="569"/>
        <end position="588"/>
    </location>
</feature>
<dbReference type="PANTHER" id="PTHR43289:SF6">
    <property type="entry name" value="SERINE_THREONINE-PROTEIN KINASE NEKL-3"/>
    <property type="match status" value="1"/>
</dbReference>
<keyword evidence="10" id="KW-1185">Reference proteome</keyword>
<dbReference type="SMART" id="SM00220">
    <property type="entry name" value="S_TKc"/>
    <property type="match status" value="1"/>
</dbReference>
<dbReference type="SUPFAM" id="SSF56112">
    <property type="entry name" value="Protein kinase-like (PK-like)"/>
    <property type="match status" value="1"/>
</dbReference>
<feature type="transmembrane region" description="Helical" evidence="7">
    <location>
        <begin position="512"/>
        <end position="531"/>
    </location>
</feature>
<evidence type="ECO:0000256" key="6">
    <source>
        <dbReference type="SAM" id="Coils"/>
    </source>
</evidence>
<gene>
    <name evidence="9" type="ORF">DB32_002351</name>
</gene>
<dbReference type="CDD" id="cd14014">
    <property type="entry name" value="STKc_PknB_like"/>
    <property type="match status" value="1"/>
</dbReference>
<dbReference type="PROSITE" id="PS00107">
    <property type="entry name" value="PROTEIN_KINASE_ATP"/>
    <property type="match status" value="1"/>
</dbReference>
<sequence length="644" mass="69176">MERRAQFDAITRALRLREVAVPAGATVRRGTLVVDEPASGTRTRAPRVEDDELAILPRVDVTESSDTGAEITLGELLGAGGMGAVFLARQRSLRRDVAVKRLRAGSPSGGTDDARHAAALLAEARIAGALEHPSIVPVHVLGVDEQGSPLLVMKRIEGATLEQLLRDGAHPAWAELERRHGDRLGAQCEILMRVADALHFAHSRGVVHRDVKPANVMVGSFGEVYVVDWGVALQQHDASDEAHEIVGTPAFMAPEMVRADATLVDARTDVYLLGATLHAVLVGANRHRGDSSAQILLAAFLSEPFEYDTSVPEELAVLANACTSVEPDARPSSARAFRDALADFLRHRGSLRLAETAESKLEAMRVATGGSAAMLARPETFAELVECRFALAQALGEWGNNQRARRALRTTLTWMVEAELERRSADGAATVARALDPRDPALEARIDALRADLEEARQLEQEGRAERQERELESTSRYRVPITLGIIALCVVTFGLALAREHVSARPVPMDRVVRVDVAMLGIMASTLWVFRRRLLKNRLTKQLASLLLLSLGASTIADQIHASRGETSMEAGALSVMMVGAVFLGAAIGIGGRLWWAAGVCFAAGIVAAIWPATSTLMVGVGCVGCLIALIYDALGARSRVSL</sequence>
<dbReference type="RefSeq" id="WP_053232465.1">
    <property type="nucleotide sequence ID" value="NZ_CP011125.1"/>
</dbReference>
<dbReference type="Gene3D" id="3.30.200.20">
    <property type="entry name" value="Phosphorylase Kinase, domain 1"/>
    <property type="match status" value="1"/>
</dbReference>
<feature type="transmembrane region" description="Helical" evidence="7">
    <location>
        <begin position="480"/>
        <end position="500"/>
    </location>
</feature>
<dbReference type="PROSITE" id="PS00108">
    <property type="entry name" value="PROTEIN_KINASE_ST"/>
    <property type="match status" value="1"/>
</dbReference>
<keyword evidence="4 5" id="KW-0067">ATP-binding</keyword>
<dbReference type="InterPro" id="IPR000719">
    <property type="entry name" value="Prot_kinase_dom"/>
</dbReference>
<feature type="binding site" evidence="5">
    <location>
        <position position="100"/>
    </location>
    <ligand>
        <name>ATP</name>
        <dbReference type="ChEBI" id="CHEBI:30616"/>
    </ligand>
</feature>
<feature type="transmembrane region" description="Helical" evidence="7">
    <location>
        <begin position="618"/>
        <end position="636"/>
    </location>
</feature>
<reference evidence="9 10" key="1">
    <citation type="submission" date="2015-03" db="EMBL/GenBank/DDBJ databases">
        <title>Genome assembly of Sandaracinus amylolyticus DSM 53668.</title>
        <authorList>
            <person name="Sharma G."/>
            <person name="Subramanian S."/>
        </authorList>
    </citation>
    <scope>NUCLEOTIDE SEQUENCE [LARGE SCALE GENOMIC DNA]</scope>
    <source>
        <strain evidence="9 10">DSM 53668</strain>
    </source>
</reference>
<evidence type="ECO:0000256" key="4">
    <source>
        <dbReference type="ARBA" id="ARBA00022840"/>
    </source>
</evidence>
<dbReference type="Gene3D" id="1.10.510.10">
    <property type="entry name" value="Transferase(Phosphotransferase) domain 1"/>
    <property type="match status" value="1"/>
</dbReference>
<evidence type="ECO:0000256" key="7">
    <source>
        <dbReference type="SAM" id="Phobius"/>
    </source>
</evidence>
<keyword evidence="9" id="KW-0723">Serine/threonine-protein kinase</keyword>
<feature type="transmembrane region" description="Helical" evidence="7">
    <location>
        <begin position="543"/>
        <end position="563"/>
    </location>
</feature>
<dbReference type="OrthoDB" id="279610at2"/>
<proteinExistence type="predicted"/>
<dbReference type="GO" id="GO:0005524">
    <property type="term" value="F:ATP binding"/>
    <property type="evidence" value="ECO:0007669"/>
    <property type="project" value="UniProtKB-UniRule"/>
</dbReference>
<evidence type="ECO:0000256" key="1">
    <source>
        <dbReference type="ARBA" id="ARBA00022679"/>
    </source>
</evidence>
<organism evidence="9 10">
    <name type="scientific">Sandaracinus amylolyticus</name>
    <dbReference type="NCBI Taxonomy" id="927083"/>
    <lineage>
        <taxon>Bacteria</taxon>
        <taxon>Pseudomonadati</taxon>
        <taxon>Myxococcota</taxon>
        <taxon>Polyangia</taxon>
        <taxon>Polyangiales</taxon>
        <taxon>Sandaracinaceae</taxon>
        <taxon>Sandaracinus</taxon>
    </lineage>
</organism>
<accession>A0A0F6W1Y5</accession>
<keyword evidence="7" id="KW-1133">Transmembrane helix</keyword>
<keyword evidence="3 9" id="KW-0418">Kinase</keyword>
<protein>
    <submittedName>
        <fullName evidence="9">Serine/threonine protein kinase</fullName>
    </submittedName>
</protein>
<dbReference type="PANTHER" id="PTHR43289">
    <property type="entry name" value="MITOGEN-ACTIVATED PROTEIN KINASE KINASE KINASE 20-RELATED"/>
    <property type="match status" value="1"/>
</dbReference>
<dbReference type="KEGG" id="samy:DB32_002351"/>
<evidence type="ECO:0000256" key="2">
    <source>
        <dbReference type="ARBA" id="ARBA00022741"/>
    </source>
</evidence>
<dbReference type="Pfam" id="PF00069">
    <property type="entry name" value="Pkinase"/>
    <property type="match status" value="1"/>
</dbReference>
<feature type="coiled-coil region" evidence="6">
    <location>
        <begin position="439"/>
        <end position="469"/>
    </location>
</feature>
<dbReference type="PROSITE" id="PS50011">
    <property type="entry name" value="PROTEIN_KINASE_DOM"/>
    <property type="match status" value="1"/>
</dbReference>
<dbReference type="EMBL" id="CP011125">
    <property type="protein sequence ID" value="AKF05202.1"/>
    <property type="molecule type" value="Genomic_DNA"/>
</dbReference>